<protein>
    <submittedName>
        <fullName evidence="3">Cupin domain protein</fullName>
    </submittedName>
</protein>
<dbReference type="Gene3D" id="2.60.120.10">
    <property type="entry name" value="Jelly Rolls"/>
    <property type="match status" value="1"/>
</dbReference>
<dbReference type="PANTHER" id="PTHR35848:SF6">
    <property type="entry name" value="CUPIN TYPE-2 DOMAIN-CONTAINING PROTEIN"/>
    <property type="match status" value="1"/>
</dbReference>
<evidence type="ECO:0000259" key="2">
    <source>
        <dbReference type="Pfam" id="PF07883"/>
    </source>
</evidence>
<proteinExistence type="predicted"/>
<dbReference type="EMBL" id="AECV01000049">
    <property type="protein sequence ID" value="EFW28926.1"/>
    <property type="molecule type" value="Genomic_DNA"/>
</dbReference>
<dbReference type="InterPro" id="IPR013096">
    <property type="entry name" value="Cupin_2"/>
</dbReference>
<evidence type="ECO:0000313" key="3">
    <source>
        <dbReference type="EMBL" id="EFW28926.1"/>
    </source>
</evidence>
<dbReference type="PANTHER" id="PTHR35848">
    <property type="entry name" value="OXALATE-BINDING PROTEIN"/>
    <property type="match status" value="1"/>
</dbReference>
<keyword evidence="1" id="KW-0479">Metal-binding</keyword>
<dbReference type="SUPFAM" id="SSF51182">
    <property type="entry name" value="RmlC-like cupins"/>
    <property type="match status" value="1"/>
</dbReference>
<dbReference type="Proteomes" id="UP000004633">
    <property type="component" value="Unassembled WGS sequence"/>
</dbReference>
<feature type="domain" description="Cupin type-2" evidence="2">
    <location>
        <begin position="59"/>
        <end position="127"/>
    </location>
</feature>
<name>E7N4A9_9FIRM</name>
<sequence length="132" mass="14816">MPLPFYQTLWKKKRRDLHMAITQHEHIDAENRFGGSGTIHIEKILSPAELDGKCAMYARVTIPPHASMGVHRHEGNTETYHILSGRARYNDNGKEIEIGSGTTTFCGDGEVHAIENISDTEDLVFMALIINK</sequence>
<dbReference type="CDD" id="cd02221">
    <property type="entry name" value="cupin_TM1287-like"/>
    <property type="match status" value="1"/>
</dbReference>
<evidence type="ECO:0000313" key="4">
    <source>
        <dbReference type="Proteomes" id="UP000004633"/>
    </source>
</evidence>
<organism evidence="3 4">
    <name type="scientific">Selenomonas artemidis F0399</name>
    <dbReference type="NCBI Taxonomy" id="749551"/>
    <lineage>
        <taxon>Bacteria</taxon>
        <taxon>Bacillati</taxon>
        <taxon>Bacillota</taxon>
        <taxon>Negativicutes</taxon>
        <taxon>Selenomonadales</taxon>
        <taxon>Selenomonadaceae</taxon>
        <taxon>Selenomonas</taxon>
    </lineage>
</organism>
<dbReference type="STRING" id="749551.HMPREF9555_01852"/>
<comment type="caution">
    <text evidence="3">The sequence shown here is derived from an EMBL/GenBank/DDBJ whole genome shotgun (WGS) entry which is preliminary data.</text>
</comment>
<accession>E7N4A9</accession>
<dbReference type="InterPro" id="IPR051610">
    <property type="entry name" value="GPI/OXD"/>
</dbReference>
<dbReference type="HOGENOM" id="CLU_116722_3_1_9"/>
<dbReference type="InterPro" id="IPR011051">
    <property type="entry name" value="RmlC_Cupin_sf"/>
</dbReference>
<dbReference type="AlphaFoldDB" id="E7N4A9"/>
<dbReference type="Pfam" id="PF07883">
    <property type="entry name" value="Cupin_2"/>
    <property type="match status" value="1"/>
</dbReference>
<dbReference type="GO" id="GO:0046872">
    <property type="term" value="F:metal ion binding"/>
    <property type="evidence" value="ECO:0007669"/>
    <property type="project" value="UniProtKB-KW"/>
</dbReference>
<dbReference type="InterPro" id="IPR014710">
    <property type="entry name" value="RmlC-like_jellyroll"/>
</dbReference>
<reference evidence="3 4" key="1">
    <citation type="submission" date="2010-08" db="EMBL/GenBank/DDBJ databases">
        <authorList>
            <person name="Weinstock G."/>
            <person name="Sodergren E."/>
            <person name="Clifton S."/>
            <person name="Fulton L."/>
            <person name="Fulton B."/>
            <person name="Courtney L."/>
            <person name="Fronick C."/>
            <person name="Harrison M."/>
            <person name="Strong C."/>
            <person name="Farmer C."/>
            <person name="Delahaunty K."/>
            <person name="Markovic C."/>
            <person name="Hall O."/>
            <person name="Minx P."/>
            <person name="Tomlinson C."/>
            <person name="Mitreva M."/>
            <person name="Hou S."/>
            <person name="Chen J."/>
            <person name="Wollam A."/>
            <person name="Pepin K.H."/>
            <person name="Johnson M."/>
            <person name="Bhonagiri V."/>
            <person name="Zhang X."/>
            <person name="Suruliraj S."/>
            <person name="Warren W."/>
            <person name="Chinwalla A."/>
            <person name="Mardis E.R."/>
            <person name="Wilson R.K."/>
        </authorList>
    </citation>
    <scope>NUCLEOTIDE SEQUENCE [LARGE SCALE GENOMIC DNA]</scope>
    <source>
        <strain evidence="3 4">F0399</strain>
    </source>
</reference>
<keyword evidence="4" id="KW-1185">Reference proteome</keyword>
<evidence type="ECO:0000256" key="1">
    <source>
        <dbReference type="ARBA" id="ARBA00022723"/>
    </source>
</evidence>
<gene>
    <name evidence="3" type="ORF">HMPREF9555_01852</name>
</gene>